<proteinExistence type="predicted"/>
<keyword evidence="2" id="KW-0548">Nucleotidyltransferase</keyword>
<dbReference type="Gene3D" id="3.30.420.10">
    <property type="entry name" value="Ribonuclease H-like superfamily/Ribonuclease H"/>
    <property type="match status" value="2"/>
</dbReference>
<dbReference type="InParanoid" id="A0A672TI07"/>
<keyword evidence="5" id="KW-0378">Hydrolase</keyword>
<protein>
    <recommendedName>
        <fullName evidence="7">RNase H type-1 domain-containing protein</fullName>
    </recommendedName>
</protein>
<evidence type="ECO:0000313" key="9">
    <source>
        <dbReference type="Proteomes" id="UP000472266"/>
    </source>
</evidence>
<keyword evidence="1" id="KW-0808">Transferase</keyword>
<dbReference type="Ensembl" id="ENSSHBT00005000393.1">
    <property type="protein sequence ID" value="ENSSHBP00005000306.1"/>
    <property type="gene ID" value="ENSSHBG00005000301.1"/>
</dbReference>
<keyword evidence="4" id="KW-0255">Endonuclease</keyword>
<reference evidence="8" key="3">
    <citation type="submission" date="2025-09" db="UniProtKB">
        <authorList>
            <consortium name="Ensembl"/>
        </authorList>
    </citation>
    <scope>IDENTIFICATION</scope>
</reference>
<dbReference type="PANTHER" id="PTHR41694:SF3">
    <property type="entry name" value="RNA-DIRECTED DNA POLYMERASE-RELATED"/>
    <property type="match status" value="1"/>
</dbReference>
<dbReference type="OMA" id="GATEWIG"/>
<dbReference type="Proteomes" id="UP000472266">
    <property type="component" value="Chromosome 13"/>
</dbReference>
<evidence type="ECO:0000256" key="6">
    <source>
        <dbReference type="ARBA" id="ARBA00022918"/>
    </source>
</evidence>
<evidence type="ECO:0000256" key="5">
    <source>
        <dbReference type="ARBA" id="ARBA00022801"/>
    </source>
</evidence>
<evidence type="ECO:0000313" key="8">
    <source>
        <dbReference type="Ensembl" id="ENSSHBP00005000306.1"/>
    </source>
</evidence>
<sequence>VFTTQHYDATPEGQVYYLFTDSWAVAQGLVNWLGKWQQDDYKIRMKDMWGREFWQKIWDALRTRMIQVHHVDAHMANDTETARWNDEVDRQAHIRTTTVDTGEQAGLSQWAHEKAGHAGREATWAWAAAHRILIPQMAIEQVIANCPVCQLLEQAKVFQTPLGKVKRGLRGGEVWQIDFIGPLPEHKHQRYVCVAVDIYSSTMGIK</sequence>
<dbReference type="PANTHER" id="PTHR41694">
    <property type="entry name" value="ENDOGENOUS RETROVIRUS GROUP K MEMBER POL PROTEIN"/>
    <property type="match status" value="1"/>
</dbReference>
<dbReference type="InterPro" id="IPR012337">
    <property type="entry name" value="RNaseH-like_sf"/>
</dbReference>
<keyword evidence="6" id="KW-0695">RNA-directed DNA polymerase</keyword>
<evidence type="ECO:0000256" key="2">
    <source>
        <dbReference type="ARBA" id="ARBA00022695"/>
    </source>
</evidence>
<dbReference type="AlphaFoldDB" id="A0A672TI07"/>
<evidence type="ECO:0000259" key="7">
    <source>
        <dbReference type="Pfam" id="PF00075"/>
    </source>
</evidence>
<keyword evidence="9" id="KW-1185">Reference proteome</keyword>
<dbReference type="Pfam" id="PF00075">
    <property type="entry name" value="RNase_H"/>
    <property type="match status" value="1"/>
</dbReference>
<dbReference type="GeneTree" id="ENSGT00990000205087"/>
<dbReference type="InterPro" id="IPR002156">
    <property type="entry name" value="RNaseH_domain"/>
</dbReference>
<evidence type="ECO:0000256" key="1">
    <source>
        <dbReference type="ARBA" id="ARBA00022679"/>
    </source>
</evidence>
<name>A0A672TI07_STRHB</name>
<dbReference type="GO" id="GO:0003964">
    <property type="term" value="F:RNA-directed DNA polymerase activity"/>
    <property type="evidence" value="ECO:0007669"/>
    <property type="project" value="UniProtKB-KW"/>
</dbReference>
<accession>A0A672TI07</accession>
<keyword evidence="3" id="KW-0540">Nuclease</keyword>
<dbReference type="InterPro" id="IPR036397">
    <property type="entry name" value="RNaseH_sf"/>
</dbReference>
<organism evidence="8 9">
    <name type="scientific">Strigops habroptila</name>
    <name type="common">Kakapo</name>
    <dbReference type="NCBI Taxonomy" id="2489341"/>
    <lineage>
        <taxon>Eukaryota</taxon>
        <taxon>Metazoa</taxon>
        <taxon>Chordata</taxon>
        <taxon>Craniata</taxon>
        <taxon>Vertebrata</taxon>
        <taxon>Euteleostomi</taxon>
        <taxon>Archelosauria</taxon>
        <taxon>Archosauria</taxon>
        <taxon>Dinosauria</taxon>
        <taxon>Saurischia</taxon>
        <taxon>Theropoda</taxon>
        <taxon>Coelurosauria</taxon>
        <taxon>Aves</taxon>
        <taxon>Neognathae</taxon>
        <taxon>Neoaves</taxon>
        <taxon>Telluraves</taxon>
        <taxon>Australaves</taxon>
        <taxon>Psittaciformes</taxon>
        <taxon>Psittacidae</taxon>
        <taxon>Strigops</taxon>
    </lineage>
</organism>
<feature type="domain" description="RNase H type-1" evidence="7">
    <location>
        <begin position="12"/>
        <end position="92"/>
    </location>
</feature>
<evidence type="ECO:0000256" key="3">
    <source>
        <dbReference type="ARBA" id="ARBA00022722"/>
    </source>
</evidence>
<evidence type="ECO:0000256" key="4">
    <source>
        <dbReference type="ARBA" id="ARBA00022759"/>
    </source>
</evidence>
<reference evidence="8" key="2">
    <citation type="submission" date="2025-08" db="UniProtKB">
        <authorList>
            <consortium name="Ensembl"/>
        </authorList>
    </citation>
    <scope>IDENTIFICATION</scope>
</reference>
<dbReference type="GO" id="GO:0004523">
    <property type="term" value="F:RNA-DNA hybrid ribonuclease activity"/>
    <property type="evidence" value="ECO:0007669"/>
    <property type="project" value="InterPro"/>
</dbReference>
<dbReference type="SUPFAM" id="SSF53098">
    <property type="entry name" value="Ribonuclease H-like"/>
    <property type="match status" value="1"/>
</dbReference>
<reference evidence="8 9" key="1">
    <citation type="submission" date="2019-11" db="EMBL/GenBank/DDBJ databases">
        <title>Strigops habroptila (kakapo) genome, bStrHab1, primary haplotype, v2.</title>
        <authorList>
            <person name="Jarvis E.D."/>
            <person name="Howard J."/>
            <person name="Rhie A."/>
            <person name="Phillippy A."/>
            <person name="Korlach J."/>
            <person name="Digby A."/>
            <person name="Iorns D."/>
            <person name="Eason D."/>
            <person name="Robertson B."/>
            <person name="Raemaekers T."/>
            <person name="Howe K."/>
            <person name="Lewin H."/>
            <person name="Damas J."/>
            <person name="Hastie A."/>
            <person name="Tracey A."/>
            <person name="Chow W."/>
            <person name="Fedrigo O."/>
        </authorList>
    </citation>
    <scope>NUCLEOTIDE SEQUENCE [LARGE SCALE GENOMIC DNA]</scope>
</reference>
<dbReference type="GO" id="GO:0035613">
    <property type="term" value="F:RNA stem-loop binding"/>
    <property type="evidence" value="ECO:0007669"/>
    <property type="project" value="TreeGrafter"/>
</dbReference>